<proteinExistence type="inferred from homology"/>
<keyword evidence="5" id="KW-1185">Reference proteome</keyword>
<dbReference type="PRINTS" id="PR00080">
    <property type="entry name" value="SDRFAMILY"/>
</dbReference>
<keyword evidence="2 3" id="KW-0560">Oxidoreductase</keyword>
<dbReference type="EMBL" id="BBYQ01000004">
    <property type="protein sequence ID" value="GAP26188.1"/>
    <property type="molecule type" value="Genomic_DNA"/>
</dbReference>
<dbReference type="RefSeq" id="WP_033085090.1">
    <property type="nucleotide sequence ID" value="NZ_AP017900.1"/>
</dbReference>
<evidence type="ECO:0000313" key="3">
    <source>
        <dbReference type="EMBL" id="APB01294.1"/>
    </source>
</evidence>
<sequence length="262" mass="26912">MDLGLNGKTALVTGASRGIGLAVAEALAEEGVRVVGVARTITPELEKVAAATVSTDLSTTEGALAAVEAALAELGGIDILVNNVGGGDITDMEFGGFLDVPDEQWRKLFDLNLFGVVTTTRAALPSIVERRGTVITVSSINARVPAVGPAGYSEAKSALTSFGKRLSEEFGPQGVRVNTVSPGPVGTGIWRGPDHLGAKLAAVSGVDQEQFLKNMPAQFNIAAGRIAEAHEIAALVTFMASERSAIINGADYVIDGGIVKTA</sequence>
<dbReference type="PANTHER" id="PTHR42760">
    <property type="entry name" value="SHORT-CHAIN DEHYDROGENASES/REDUCTASES FAMILY MEMBER"/>
    <property type="match status" value="1"/>
</dbReference>
<accession>A0A0B8NC62</accession>
<dbReference type="OrthoDB" id="8959163at2"/>
<reference evidence="3 6" key="3">
    <citation type="submission" date="2016-10" db="EMBL/GenBank/DDBJ databases">
        <title>Genome sequence of Nocardia seriolae strain EM150506, isolated from Anguila japonica.</title>
        <authorList>
            <person name="Han H.-J."/>
        </authorList>
    </citation>
    <scope>NUCLEOTIDE SEQUENCE [LARGE SCALE GENOMIC DNA]</scope>
    <source>
        <strain evidence="3 6">EM150506</strain>
    </source>
</reference>
<dbReference type="AlphaFoldDB" id="A0A0B8NC62"/>
<dbReference type="EMBL" id="CP017839">
    <property type="protein sequence ID" value="APB01294.1"/>
    <property type="molecule type" value="Genomic_DNA"/>
</dbReference>
<dbReference type="Pfam" id="PF13561">
    <property type="entry name" value="adh_short_C2"/>
    <property type="match status" value="1"/>
</dbReference>
<dbReference type="KEGG" id="nsr:NS506_07274"/>
<comment type="similarity">
    <text evidence="1">Belongs to the short-chain dehydrogenases/reductases (SDR) family.</text>
</comment>
<dbReference type="FunFam" id="3.40.50.720:FF:000084">
    <property type="entry name" value="Short-chain dehydrogenase reductase"/>
    <property type="match status" value="1"/>
</dbReference>
<evidence type="ECO:0000256" key="1">
    <source>
        <dbReference type="ARBA" id="ARBA00006484"/>
    </source>
</evidence>
<dbReference type="GeneID" id="93372787"/>
<name>A0A0B8NC62_9NOCA</name>
<evidence type="ECO:0000313" key="6">
    <source>
        <dbReference type="Proteomes" id="UP000180166"/>
    </source>
</evidence>
<reference evidence="4 5" key="2">
    <citation type="journal article" date="2016" name="Genome Announc.">
        <title>Draft Genome Sequence of Erythromycin- and Oxytetracycline-Sensitive Nocardia seriolae Strain U-1 (NBRC 110359).</title>
        <authorList>
            <person name="Imajoh M."/>
            <person name="Sukeda M."/>
            <person name="Shimizu M."/>
            <person name="Yamane J."/>
            <person name="Ohnishi K."/>
            <person name="Oshima S."/>
        </authorList>
    </citation>
    <scope>NUCLEOTIDE SEQUENCE [LARGE SCALE GENOMIC DNA]</scope>
    <source>
        <strain evidence="4 5">U-1</strain>
    </source>
</reference>
<evidence type="ECO:0000256" key="2">
    <source>
        <dbReference type="ARBA" id="ARBA00023002"/>
    </source>
</evidence>
<dbReference type="InterPro" id="IPR036291">
    <property type="entry name" value="NAD(P)-bd_dom_sf"/>
</dbReference>
<dbReference type="PANTHER" id="PTHR42760:SF133">
    <property type="entry name" value="3-OXOACYL-[ACYL-CARRIER-PROTEIN] REDUCTASE"/>
    <property type="match status" value="1"/>
</dbReference>
<reference evidence="5" key="1">
    <citation type="submission" date="2015-07" db="EMBL/GenBank/DDBJ databases">
        <title>Nocardia seriolae U-1 whole genome shotgun sequence.</title>
        <authorList>
            <person name="Imajoh M."/>
            <person name="Fukumoto Y."/>
            <person name="Sukeda M."/>
            <person name="Yamane J."/>
            <person name="Yamasaki K."/>
            <person name="Shimizu M."/>
            <person name="Ohnishi K."/>
            <person name="Oshima S."/>
        </authorList>
    </citation>
    <scope>NUCLEOTIDE SEQUENCE [LARGE SCALE GENOMIC DNA]</scope>
    <source>
        <strain evidence="5">U-1</strain>
    </source>
</reference>
<dbReference type="Proteomes" id="UP000037179">
    <property type="component" value="Unassembled WGS sequence"/>
</dbReference>
<dbReference type="Proteomes" id="UP000180166">
    <property type="component" value="Chromosome"/>
</dbReference>
<dbReference type="EC" id="1.1.1.100" evidence="3"/>
<dbReference type="PRINTS" id="PR00081">
    <property type="entry name" value="GDHRDH"/>
</dbReference>
<dbReference type="InterPro" id="IPR002347">
    <property type="entry name" value="SDR_fam"/>
</dbReference>
<dbReference type="GO" id="GO:0004316">
    <property type="term" value="F:3-oxoacyl-[acyl-carrier-protein] reductase (NADPH) activity"/>
    <property type="evidence" value="ECO:0007669"/>
    <property type="project" value="UniProtKB-EC"/>
</dbReference>
<gene>
    <name evidence="3" type="ORF">NS506_07274</name>
    <name evidence="4" type="ORF">NSK11_contig00004-0042</name>
</gene>
<dbReference type="Gene3D" id="3.40.50.720">
    <property type="entry name" value="NAD(P)-binding Rossmann-like Domain"/>
    <property type="match status" value="1"/>
</dbReference>
<protein>
    <submittedName>
        <fullName evidence="3">3-oxoacyl-[acyl-carrier-protein] reductase</fullName>
        <ecNumber evidence="3">1.1.1.100</ecNumber>
    </submittedName>
    <submittedName>
        <fullName evidence="4">Oxidoreductase</fullName>
    </submittedName>
</protein>
<evidence type="ECO:0000313" key="5">
    <source>
        <dbReference type="Proteomes" id="UP000037179"/>
    </source>
</evidence>
<evidence type="ECO:0000313" key="4">
    <source>
        <dbReference type="EMBL" id="GAP26188.1"/>
    </source>
</evidence>
<dbReference type="SUPFAM" id="SSF51735">
    <property type="entry name" value="NAD(P)-binding Rossmann-fold domains"/>
    <property type="match status" value="1"/>
</dbReference>
<organism evidence="3 6">
    <name type="scientific">Nocardia seriolae</name>
    <dbReference type="NCBI Taxonomy" id="37332"/>
    <lineage>
        <taxon>Bacteria</taxon>
        <taxon>Bacillati</taxon>
        <taxon>Actinomycetota</taxon>
        <taxon>Actinomycetes</taxon>
        <taxon>Mycobacteriales</taxon>
        <taxon>Nocardiaceae</taxon>
        <taxon>Nocardia</taxon>
    </lineage>
</organism>